<keyword evidence="2" id="KW-1185">Reference proteome</keyword>
<evidence type="ECO:0000313" key="2">
    <source>
        <dbReference type="Proteomes" id="UP000886998"/>
    </source>
</evidence>
<protein>
    <submittedName>
        <fullName evidence="1">Uncharacterized protein</fullName>
    </submittedName>
</protein>
<dbReference type="Proteomes" id="UP000886998">
    <property type="component" value="Unassembled WGS sequence"/>
</dbReference>
<gene>
    <name evidence="1" type="ORF">TNIN_302301</name>
</gene>
<reference evidence="1" key="1">
    <citation type="submission" date="2020-08" db="EMBL/GenBank/DDBJ databases">
        <title>Multicomponent nature underlies the extraordinary mechanical properties of spider dragline silk.</title>
        <authorList>
            <person name="Kono N."/>
            <person name="Nakamura H."/>
            <person name="Mori M."/>
            <person name="Yoshida Y."/>
            <person name="Ohtoshi R."/>
            <person name="Malay A.D."/>
            <person name="Moran D.A.P."/>
            <person name="Tomita M."/>
            <person name="Numata K."/>
            <person name="Arakawa K."/>
        </authorList>
    </citation>
    <scope>NUCLEOTIDE SEQUENCE</scope>
</reference>
<dbReference type="AlphaFoldDB" id="A0A8X6IRG7"/>
<organism evidence="1 2">
    <name type="scientific">Trichonephila inaurata madagascariensis</name>
    <dbReference type="NCBI Taxonomy" id="2747483"/>
    <lineage>
        <taxon>Eukaryota</taxon>
        <taxon>Metazoa</taxon>
        <taxon>Ecdysozoa</taxon>
        <taxon>Arthropoda</taxon>
        <taxon>Chelicerata</taxon>
        <taxon>Arachnida</taxon>
        <taxon>Araneae</taxon>
        <taxon>Araneomorphae</taxon>
        <taxon>Entelegynae</taxon>
        <taxon>Araneoidea</taxon>
        <taxon>Nephilidae</taxon>
        <taxon>Trichonephila</taxon>
        <taxon>Trichonephila inaurata</taxon>
    </lineage>
</organism>
<evidence type="ECO:0000313" key="1">
    <source>
        <dbReference type="EMBL" id="GFS56327.1"/>
    </source>
</evidence>
<proteinExistence type="predicted"/>
<accession>A0A8X6IRG7</accession>
<sequence length="77" mass="9222">MMIVILMLEYPVLEETSIPLHVLKTQKKIIQYEKRRKDEFADPVLDKNDVDLDFTLMDVTDHTQWANFAILKRIFQK</sequence>
<dbReference type="EMBL" id="BMAV01027104">
    <property type="protein sequence ID" value="GFS56327.1"/>
    <property type="molecule type" value="Genomic_DNA"/>
</dbReference>
<comment type="caution">
    <text evidence="1">The sequence shown here is derived from an EMBL/GenBank/DDBJ whole genome shotgun (WGS) entry which is preliminary data.</text>
</comment>
<name>A0A8X6IRG7_9ARAC</name>